<evidence type="ECO:0000256" key="5">
    <source>
        <dbReference type="ARBA" id="ARBA00022840"/>
    </source>
</evidence>
<feature type="domain" description="Mur ligase C-terminal" evidence="13">
    <location>
        <begin position="333"/>
        <end position="455"/>
    </location>
</feature>
<dbReference type="GO" id="GO:0008360">
    <property type="term" value="P:regulation of cell shape"/>
    <property type="evidence" value="ECO:0007669"/>
    <property type="project" value="UniProtKB-KW"/>
</dbReference>
<dbReference type="InterPro" id="IPR005863">
    <property type="entry name" value="UDP-N-AcMur_synth"/>
</dbReference>
<accession>A0A6N7WYD2</accession>
<dbReference type="EMBL" id="VUNE01000001">
    <property type="protein sequence ID" value="MST61875.1"/>
    <property type="molecule type" value="Genomic_DNA"/>
</dbReference>
<feature type="binding site" evidence="10">
    <location>
        <begin position="115"/>
        <end position="121"/>
    </location>
    <ligand>
        <name>ATP</name>
        <dbReference type="ChEBI" id="CHEBI:30616"/>
    </ligand>
</feature>
<dbReference type="InterPro" id="IPR036565">
    <property type="entry name" value="Mur-like_cat_sf"/>
</dbReference>
<dbReference type="Pfam" id="PF08245">
    <property type="entry name" value="Mur_ligase_M"/>
    <property type="match status" value="1"/>
</dbReference>
<keyword evidence="4 10" id="KW-0547">Nucleotide-binding</keyword>
<evidence type="ECO:0000256" key="7">
    <source>
        <dbReference type="ARBA" id="ARBA00022984"/>
    </source>
</evidence>
<dbReference type="Gene3D" id="3.40.1390.10">
    <property type="entry name" value="MurE/MurF, N-terminal domain"/>
    <property type="match status" value="1"/>
</dbReference>
<keyword evidence="7 10" id="KW-0573">Peptidoglycan synthesis</keyword>
<dbReference type="Proteomes" id="UP000440713">
    <property type="component" value="Unassembled WGS sequence"/>
</dbReference>
<keyword evidence="2 10" id="KW-0436">Ligase</keyword>
<dbReference type="GO" id="GO:0005737">
    <property type="term" value="C:cytoplasm"/>
    <property type="evidence" value="ECO:0007669"/>
    <property type="project" value="UniProtKB-SubCell"/>
</dbReference>
<dbReference type="GO" id="GO:0071555">
    <property type="term" value="P:cell wall organization"/>
    <property type="evidence" value="ECO:0007669"/>
    <property type="project" value="UniProtKB-KW"/>
</dbReference>
<name>A0A6N7WYD2_9FIRM</name>
<evidence type="ECO:0000256" key="10">
    <source>
        <dbReference type="HAMAP-Rule" id="MF_02019"/>
    </source>
</evidence>
<evidence type="ECO:0000256" key="9">
    <source>
        <dbReference type="ARBA" id="ARBA00023316"/>
    </source>
</evidence>
<dbReference type="InterPro" id="IPR000713">
    <property type="entry name" value="Mur_ligase_N"/>
</dbReference>
<comment type="caution">
    <text evidence="15">The sequence shown here is derived from an EMBL/GenBank/DDBJ whole genome shotgun (WGS) entry which is preliminary data.</text>
</comment>
<dbReference type="GO" id="GO:0009252">
    <property type="term" value="P:peptidoglycan biosynthetic process"/>
    <property type="evidence" value="ECO:0007669"/>
    <property type="project" value="UniProtKB-UniRule"/>
</dbReference>
<keyword evidence="5 10" id="KW-0067">ATP-binding</keyword>
<evidence type="ECO:0000256" key="6">
    <source>
        <dbReference type="ARBA" id="ARBA00022960"/>
    </source>
</evidence>
<comment type="similarity">
    <text evidence="10">Belongs to the MurCDEF family. MurF subfamily.</text>
</comment>
<dbReference type="NCBIfam" id="TIGR01143">
    <property type="entry name" value="murF"/>
    <property type="match status" value="1"/>
</dbReference>
<dbReference type="PANTHER" id="PTHR43024:SF1">
    <property type="entry name" value="UDP-N-ACETYLMURAMOYL-TRIPEPTIDE--D-ALANYL-D-ALANINE LIGASE"/>
    <property type="match status" value="1"/>
</dbReference>
<evidence type="ECO:0000313" key="15">
    <source>
        <dbReference type="EMBL" id="MST61875.1"/>
    </source>
</evidence>
<feature type="domain" description="Mur ligase central" evidence="14">
    <location>
        <begin position="113"/>
        <end position="308"/>
    </location>
</feature>
<keyword evidence="1 10" id="KW-0963">Cytoplasm</keyword>
<evidence type="ECO:0000256" key="11">
    <source>
        <dbReference type="RuleBase" id="RU004136"/>
    </source>
</evidence>
<dbReference type="HAMAP" id="MF_02019">
    <property type="entry name" value="MurF"/>
    <property type="match status" value="1"/>
</dbReference>
<comment type="catalytic activity">
    <reaction evidence="10 11">
        <text>D-alanyl-D-alanine + UDP-N-acetyl-alpha-D-muramoyl-L-alanyl-gamma-D-glutamyl-meso-2,6-diaminopimelate + ATP = UDP-N-acetyl-alpha-D-muramoyl-L-alanyl-gamma-D-glutamyl-meso-2,6-diaminopimeloyl-D-alanyl-D-alanine + ADP + phosphate + H(+)</text>
        <dbReference type="Rhea" id="RHEA:28374"/>
        <dbReference type="ChEBI" id="CHEBI:15378"/>
        <dbReference type="ChEBI" id="CHEBI:30616"/>
        <dbReference type="ChEBI" id="CHEBI:43474"/>
        <dbReference type="ChEBI" id="CHEBI:57822"/>
        <dbReference type="ChEBI" id="CHEBI:61386"/>
        <dbReference type="ChEBI" id="CHEBI:83905"/>
        <dbReference type="ChEBI" id="CHEBI:456216"/>
        <dbReference type="EC" id="6.3.2.10"/>
    </reaction>
</comment>
<evidence type="ECO:0000256" key="4">
    <source>
        <dbReference type="ARBA" id="ARBA00022741"/>
    </source>
</evidence>
<dbReference type="PANTHER" id="PTHR43024">
    <property type="entry name" value="UDP-N-ACETYLMURAMOYL-TRIPEPTIDE--D-ALANYL-D-ALANINE LIGASE"/>
    <property type="match status" value="1"/>
</dbReference>
<evidence type="ECO:0000256" key="2">
    <source>
        <dbReference type="ARBA" id="ARBA00022598"/>
    </source>
</evidence>
<dbReference type="Gene3D" id="3.40.1190.10">
    <property type="entry name" value="Mur-like, catalytic domain"/>
    <property type="match status" value="1"/>
</dbReference>
<reference evidence="15 16" key="1">
    <citation type="submission" date="2019-08" db="EMBL/GenBank/DDBJ databases">
        <title>In-depth cultivation of the pig gut microbiome towards novel bacterial diversity and tailored functional studies.</title>
        <authorList>
            <person name="Wylensek D."/>
            <person name="Hitch T.C.A."/>
            <person name="Clavel T."/>
        </authorList>
    </citation>
    <scope>NUCLEOTIDE SEQUENCE [LARGE SCALE GENOMIC DNA]</scope>
    <source>
        <strain evidence="15 16">WCA-SAB-591-4A-A</strain>
    </source>
</reference>
<keyword evidence="16" id="KW-1185">Reference proteome</keyword>
<dbReference type="GO" id="GO:0005524">
    <property type="term" value="F:ATP binding"/>
    <property type="evidence" value="ECO:0007669"/>
    <property type="project" value="UniProtKB-UniRule"/>
</dbReference>
<protein>
    <recommendedName>
        <fullName evidence="10 11">UDP-N-acetylmuramoyl-tripeptide--D-alanyl-D-alanine ligase</fullName>
        <ecNumber evidence="10 11">6.3.2.10</ecNumber>
    </recommendedName>
    <alternativeName>
        <fullName evidence="10">D-alanyl-D-alanine-adding enzyme</fullName>
    </alternativeName>
</protein>
<keyword evidence="6 10" id="KW-0133">Cell shape</keyword>
<comment type="function">
    <text evidence="10 11">Involved in cell wall formation. Catalyzes the final step in the synthesis of UDP-N-acetylmuramoyl-pentapeptide, the precursor of murein.</text>
</comment>
<evidence type="ECO:0000259" key="13">
    <source>
        <dbReference type="Pfam" id="PF02875"/>
    </source>
</evidence>
<comment type="subcellular location">
    <subcellularLocation>
        <location evidence="10 11">Cytoplasm</location>
    </subcellularLocation>
</comment>
<dbReference type="SUPFAM" id="SSF63418">
    <property type="entry name" value="MurE/MurF N-terminal domain"/>
    <property type="match status" value="1"/>
</dbReference>
<dbReference type="InterPro" id="IPR035911">
    <property type="entry name" value="MurE/MurF_N"/>
</dbReference>
<gene>
    <name evidence="10" type="primary">murF</name>
    <name evidence="15" type="ORF">FYJ71_02665</name>
</gene>
<proteinExistence type="inferred from homology"/>
<dbReference type="InterPro" id="IPR013221">
    <property type="entry name" value="Mur_ligase_cen"/>
</dbReference>
<evidence type="ECO:0000256" key="8">
    <source>
        <dbReference type="ARBA" id="ARBA00023306"/>
    </source>
</evidence>
<evidence type="ECO:0000259" key="14">
    <source>
        <dbReference type="Pfam" id="PF08245"/>
    </source>
</evidence>
<dbReference type="UniPathway" id="UPA00219"/>
<dbReference type="Pfam" id="PF02875">
    <property type="entry name" value="Mur_ligase_C"/>
    <property type="match status" value="1"/>
</dbReference>
<comment type="pathway">
    <text evidence="10 11">Cell wall biogenesis; peptidoglycan biosynthesis.</text>
</comment>
<evidence type="ECO:0000313" key="16">
    <source>
        <dbReference type="Proteomes" id="UP000440713"/>
    </source>
</evidence>
<dbReference type="InterPro" id="IPR036615">
    <property type="entry name" value="Mur_ligase_C_dom_sf"/>
</dbReference>
<feature type="domain" description="Mur ligase N-terminal catalytic" evidence="12">
    <location>
        <begin position="27"/>
        <end position="101"/>
    </location>
</feature>
<dbReference type="Pfam" id="PF01225">
    <property type="entry name" value="Mur_ligase"/>
    <property type="match status" value="1"/>
</dbReference>
<dbReference type="GO" id="GO:0051301">
    <property type="term" value="P:cell division"/>
    <property type="evidence" value="ECO:0007669"/>
    <property type="project" value="UniProtKB-KW"/>
</dbReference>
<dbReference type="EC" id="6.3.2.10" evidence="10 11"/>
<sequence length="472" mass="52737">MKSLTVAEIVDSTAGNLMSQCEVDTLDNIVIDSRDAGEKSMFVAIIGETLDGHCFVEPAHENGCRTFLISSAKNLPEKVLKDSNIILVENTELALGKISKYYLSKFDVKVIGITGSVGKTTTRDFVYSVVSNKYCSIKNEKNFNNQFGVPLTIFNINNKHEVAVIEMGMCGFGEIDYLAEITRPQIAVISNIGLSHIQSLGSQEGIFKAKMEISNYFDEGSVLIVNGDDEFLSNVYRDSKLDKNKYKFEVQSFGKLPTNTIYLKEYKVLENKATTFIVKIEGIKEDLEFTIPTIGEHNLYNALSAILVGIKMGMSVDEIREGFKNFIPTKDRQDILSTDNFTIINDVYNASPDSMIASLRVLSMYDDKRRVAILGDCLEMGDFAELGHRKIGFAAIGKADIVITVGDKSQFIGIEAKEKGFDLSNVYHFESKLELFEELRTILEKDDVILVKASRGMKFEEIVEYLKEGIDD</sequence>
<dbReference type="AlphaFoldDB" id="A0A6N7WYD2"/>
<evidence type="ECO:0000259" key="12">
    <source>
        <dbReference type="Pfam" id="PF01225"/>
    </source>
</evidence>
<dbReference type="SUPFAM" id="SSF53244">
    <property type="entry name" value="MurD-like peptide ligases, peptide-binding domain"/>
    <property type="match status" value="1"/>
</dbReference>
<dbReference type="GO" id="GO:0047480">
    <property type="term" value="F:UDP-N-acetylmuramoyl-tripeptide-D-alanyl-D-alanine ligase activity"/>
    <property type="evidence" value="ECO:0007669"/>
    <property type="project" value="UniProtKB-UniRule"/>
</dbReference>
<evidence type="ECO:0000256" key="3">
    <source>
        <dbReference type="ARBA" id="ARBA00022618"/>
    </source>
</evidence>
<dbReference type="RefSeq" id="WP_154537250.1">
    <property type="nucleotide sequence ID" value="NZ_JAXFFP010000006.1"/>
</dbReference>
<keyword evidence="8 10" id="KW-0131">Cell cycle</keyword>
<evidence type="ECO:0000256" key="1">
    <source>
        <dbReference type="ARBA" id="ARBA00022490"/>
    </source>
</evidence>
<dbReference type="Gene3D" id="3.90.190.20">
    <property type="entry name" value="Mur ligase, C-terminal domain"/>
    <property type="match status" value="1"/>
</dbReference>
<dbReference type="SUPFAM" id="SSF53623">
    <property type="entry name" value="MurD-like peptide ligases, catalytic domain"/>
    <property type="match status" value="1"/>
</dbReference>
<keyword evidence="9 10" id="KW-0961">Cell wall biogenesis/degradation</keyword>
<dbReference type="InterPro" id="IPR051046">
    <property type="entry name" value="MurCDEF_CellWall_CoF430Synth"/>
</dbReference>
<dbReference type="InterPro" id="IPR004101">
    <property type="entry name" value="Mur_ligase_C"/>
</dbReference>
<keyword evidence="3 10" id="KW-0132">Cell division</keyword>
<organism evidence="15 16">
    <name type="scientific">Peptostreptococcus porci</name>
    <dbReference type="NCBI Taxonomy" id="2652282"/>
    <lineage>
        <taxon>Bacteria</taxon>
        <taxon>Bacillati</taxon>
        <taxon>Bacillota</taxon>
        <taxon>Clostridia</taxon>
        <taxon>Peptostreptococcales</taxon>
        <taxon>Peptostreptococcaceae</taxon>
        <taxon>Peptostreptococcus</taxon>
    </lineage>
</organism>